<gene>
    <name evidence="1" type="ORF">M6B22_18705</name>
</gene>
<reference evidence="1" key="1">
    <citation type="submission" date="2022-05" db="EMBL/GenBank/DDBJ databases">
        <title>Jatrophihabitans sp. SB3-54 whole genome sequence.</title>
        <authorList>
            <person name="Suh M.K."/>
            <person name="Eom M.K."/>
            <person name="Kim J.S."/>
            <person name="Kim H.S."/>
            <person name="Do H.E."/>
            <person name="Shin Y.K."/>
            <person name="Lee J.-S."/>
        </authorList>
    </citation>
    <scope>NUCLEOTIDE SEQUENCE</scope>
    <source>
        <strain evidence="1">SB3-54</strain>
    </source>
</reference>
<dbReference type="EMBL" id="CP097463">
    <property type="protein sequence ID" value="WAX56541.1"/>
    <property type="molecule type" value="Genomic_DNA"/>
</dbReference>
<dbReference type="Proteomes" id="UP001164693">
    <property type="component" value="Chromosome"/>
</dbReference>
<proteinExistence type="predicted"/>
<keyword evidence="2" id="KW-1185">Reference proteome</keyword>
<accession>A0ABY7K086</accession>
<dbReference type="RefSeq" id="WP_269443077.1">
    <property type="nucleotide sequence ID" value="NZ_CP097463.1"/>
</dbReference>
<organism evidence="1 2">
    <name type="scientific">Jatrophihabitans cynanchi</name>
    <dbReference type="NCBI Taxonomy" id="2944128"/>
    <lineage>
        <taxon>Bacteria</taxon>
        <taxon>Bacillati</taxon>
        <taxon>Actinomycetota</taxon>
        <taxon>Actinomycetes</taxon>
        <taxon>Jatrophihabitantales</taxon>
        <taxon>Jatrophihabitantaceae</taxon>
        <taxon>Jatrophihabitans</taxon>
    </lineage>
</organism>
<evidence type="ECO:0000313" key="2">
    <source>
        <dbReference type="Proteomes" id="UP001164693"/>
    </source>
</evidence>
<evidence type="ECO:0000313" key="1">
    <source>
        <dbReference type="EMBL" id="WAX56541.1"/>
    </source>
</evidence>
<protein>
    <submittedName>
        <fullName evidence="1">Uncharacterized protein</fullName>
    </submittedName>
</protein>
<sequence>MLGDHRIAAKSCTTAIGLDETSFVRLAHARTSYATTVCDVAHHQIIDIQFRKFHNYRIRALLYAGKPNWRVLGSIVVQ</sequence>
<name>A0ABY7K086_9ACTN</name>